<evidence type="ECO:0000256" key="4">
    <source>
        <dbReference type="ARBA" id="ARBA00022553"/>
    </source>
</evidence>
<feature type="region of interest" description="Disordered" evidence="6">
    <location>
        <begin position="212"/>
        <end position="244"/>
    </location>
</feature>
<dbReference type="Pfam" id="PF00640">
    <property type="entry name" value="PID"/>
    <property type="match status" value="1"/>
</dbReference>
<dbReference type="GO" id="GO:0030154">
    <property type="term" value="P:cell differentiation"/>
    <property type="evidence" value="ECO:0007669"/>
    <property type="project" value="UniProtKB-KW"/>
</dbReference>
<feature type="compositionally biased region" description="Basic and acidic residues" evidence="6">
    <location>
        <begin position="1"/>
        <end position="26"/>
    </location>
</feature>
<evidence type="ECO:0000256" key="6">
    <source>
        <dbReference type="SAM" id="MobiDB-lite"/>
    </source>
</evidence>
<keyword evidence="4" id="KW-0597">Phosphoprotein</keyword>
<evidence type="ECO:0000256" key="2">
    <source>
        <dbReference type="ARBA" id="ARBA00022473"/>
    </source>
</evidence>
<dbReference type="GO" id="GO:0005737">
    <property type="term" value="C:cytoplasm"/>
    <property type="evidence" value="ECO:0007669"/>
    <property type="project" value="UniProtKB-SubCell"/>
</dbReference>
<evidence type="ECO:0000313" key="8">
    <source>
        <dbReference type="EMBL" id="CAL1266535.1"/>
    </source>
</evidence>
<feature type="region of interest" description="Disordered" evidence="6">
    <location>
        <begin position="346"/>
        <end position="384"/>
    </location>
</feature>
<proteinExistence type="predicted"/>
<dbReference type="Gene3D" id="2.30.29.30">
    <property type="entry name" value="Pleckstrin-homology domain (PH domain)/Phosphotyrosine-binding domain (PTB)"/>
    <property type="match status" value="1"/>
</dbReference>
<feature type="compositionally biased region" description="Basic and acidic residues" evidence="6">
    <location>
        <begin position="361"/>
        <end position="370"/>
    </location>
</feature>
<dbReference type="InterPro" id="IPR011993">
    <property type="entry name" value="PH-like_dom_sf"/>
</dbReference>
<keyword evidence="9" id="KW-1185">Reference proteome</keyword>
<accession>A0AAV1Z4P2</accession>
<reference evidence="8 9" key="1">
    <citation type="submission" date="2024-04" db="EMBL/GenBank/DDBJ databases">
        <authorList>
            <person name="Rising A."/>
            <person name="Reimegard J."/>
            <person name="Sonavane S."/>
            <person name="Akerstrom W."/>
            <person name="Nylinder S."/>
            <person name="Hedman E."/>
            <person name="Kallberg Y."/>
        </authorList>
    </citation>
    <scope>NUCLEOTIDE SEQUENCE [LARGE SCALE GENOMIC DNA]</scope>
</reference>
<keyword evidence="3" id="KW-0963">Cytoplasm</keyword>
<feature type="compositionally biased region" description="Low complexity" evidence="6">
    <location>
        <begin position="738"/>
        <end position="774"/>
    </location>
</feature>
<dbReference type="SMART" id="SM00462">
    <property type="entry name" value="PTB"/>
    <property type="match status" value="1"/>
</dbReference>
<feature type="compositionally biased region" description="Polar residues" evidence="6">
    <location>
        <begin position="371"/>
        <end position="384"/>
    </location>
</feature>
<feature type="compositionally biased region" description="Polar residues" evidence="6">
    <location>
        <begin position="775"/>
        <end position="784"/>
    </location>
</feature>
<feature type="domain" description="PID" evidence="7">
    <location>
        <begin position="78"/>
        <end position="210"/>
    </location>
</feature>
<dbReference type="AlphaFoldDB" id="A0AAV1Z4P2"/>
<feature type="compositionally biased region" description="Pro residues" evidence="6">
    <location>
        <begin position="589"/>
        <end position="617"/>
    </location>
</feature>
<dbReference type="PANTHER" id="PTHR47695">
    <property type="entry name" value="PID DOMAIN-CONTAINING PROTEIN"/>
    <property type="match status" value="1"/>
</dbReference>
<evidence type="ECO:0000256" key="1">
    <source>
        <dbReference type="ARBA" id="ARBA00004496"/>
    </source>
</evidence>
<comment type="subcellular location">
    <subcellularLocation>
        <location evidence="1">Cytoplasm</location>
    </subcellularLocation>
</comment>
<feature type="region of interest" description="Disordered" evidence="6">
    <location>
        <begin position="650"/>
        <end position="693"/>
    </location>
</feature>
<dbReference type="InterPro" id="IPR048561">
    <property type="entry name" value="Dab_PTB"/>
</dbReference>
<feature type="compositionally biased region" description="Basic and acidic residues" evidence="6">
    <location>
        <begin position="212"/>
        <end position="227"/>
    </location>
</feature>
<name>A0AAV1Z4P2_9ARAC</name>
<dbReference type="PROSITE" id="PS01179">
    <property type="entry name" value="PID"/>
    <property type="match status" value="1"/>
</dbReference>
<evidence type="ECO:0000256" key="3">
    <source>
        <dbReference type="ARBA" id="ARBA00022490"/>
    </source>
</evidence>
<evidence type="ECO:0000313" key="9">
    <source>
        <dbReference type="Proteomes" id="UP001497382"/>
    </source>
</evidence>
<dbReference type="EMBL" id="CAXIEN010000024">
    <property type="protein sequence ID" value="CAL1266535.1"/>
    <property type="molecule type" value="Genomic_DNA"/>
</dbReference>
<sequence length="836" mass="91436">MIPDIRNKMKSNKENVKIGEEKDKTRSSYSELPEGEEASPSKVVKKDTLKKKKENREIRILRRNKTLKERNDPNRFSGDGINFKAKIIGTEKVLDARGNRMCQGALQRLKAAVKTSGDHKQKIILNISLNGIMIKDEKSGELLHHHPIHKISFISQDTNDNRAFGYVFGSPQTGHEFFGIKTEKIASQVVLTLRDLFLTALELKKKELEEHREEAAQLQAESKELPSHSEAVSNGVPENGMEKPNNSILYSNIISLPDENSVENGKENVCCSEPVVDTLLDLQFTMDSLEQGISQMDHSIASAASQALSFSEDDISESSGSSLPTPFQFKLDKLSSLYQETLSLSSRSSSTSDHNLYPSENKVDDSEPTKRNMSVSVSSDQSIETTSLDNGFPLSSVGSTSNNSASSQIVEDKYAVFLDIDALPSIFDNPQIIQASSLNEKKDDFDSVPQTAKYEEPVFNEIKTSTPIVFAELDPLGDHPFVDKKDFFQELKNPPKKILKDLVTGADLFPSTVENEDFASTTHVDDSQALTQIPFNPFVDNSLVAPNLPPRTVTPSSYIPNDSSNTAEEKLSEVKNPFNPFISEDYRDVPPPSSPPPPPPPRLPTMSPPPPPRPPSRSAPIQPLPKRKSPFATAAQSWFSFDQDAVSRSIPEPEFDGFAPPLPSPARKFPADPALRKITSASNSPASPRRIANCSPVGELCKVLSRHESLMQEVEAPIGIQDSPPLPPKPGTLLRPPASLSGSSGSAVESSSGGHSSSSLVFSSSDDGRVGSSSEALFTSSTENTDVFTVHNGSSIELSPDSIFRRKSDPFADEFFLSLPKKSAQESSCHTNGVDE</sequence>
<dbReference type="InterPro" id="IPR006020">
    <property type="entry name" value="PTB/PI_dom"/>
</dbReference>
<dbReference type="SUPFAM" id="SSF50729">
    <property type="entry name" value="PH domain-like"/>
    <property type="match status" value="1"/>
</dbReference>
<dbReference type="CDD" id="cd01215">
    <property type="entry name" value="PTB_Dab"/>
    <property type="match status" value="1"/>
</dbReference>
<gene>
    <name evidence="8" type="ORF">LARSCL_LOCUS3151</name>
</gene>
<keyword evidence="2" id="KW-0217">Developmental protein</keyword>
<feature type="region of interest" description="Disordered" evidence="6">
    <location>
        <begin position="1"/>
        <end position="49"/>
    </location>
</feature>
<feature type="region of interest" description="Disordered" evidence="6">
    <location>
        <begin position="578"/>
        <end position="634"/>
    </location>
</feature>
<evidence type="ECO:0000259" key="7">
    <source>
        <dbReference type="PROSITE" id="PS01179"/>
    </source>
</evidence>
<keyword evidence="5" id="KW-0221">Differentiation</keyword>
<dbReference type="PANTHER" id="PTHR47695:SF3">
    <property type="entry name" value="PID DOMAIN-CONTAINING PROTEIN"/>
    <property type="match status" value="1"/>
</dbReference>
<evidence type="ECO:0000256" key="5">
    <source>
        <dbReference type="ARBA" id="ARBA00022782"/>
    </source>
</evidence>
<organism evidence="8 9">
    <name type="scientific">Larinioides sclopetarius</name>
    <dbReference type="NCBI Taxonomy" id="280406"/>
    <lineage>
        <taxon>Eukaryota</taxon>
        <taxon>Metazoa</taxon>
        <taxon>Ecdysozoa</taxon>
        <taxon>Arthropoda</taxon>
        <taxon>Chelicerata</taxon>
        <taxon>Arachnida</taxon>
        <taxon>Araneae</taxon>
        <taxon>Araneomorphae</taxon>
        <taxon>Entelegynae</taxon>
        <taxon>Araneoidea</taxon>
        <taxon>Araneidae</taxon>
        <taxon>Larinioides</taxon>
    </lineage>
</organism>
<comment type="caution">
    <text evidence="8">The sequence shown here is derived from an EMBL/GenBank/DDBJ whole genome shotgun (WGS) entry which is preliminary data.</text>
</comment>
<dbReference type="Proteomes" id="UP001497382">
    <property type="component" value="Unassembled WGS sequence"/>
</dbReference>
<protein>
    <recommendedName>
        <fullName evidence="7">PID domain-containing protein</fullName>
    </recommendedName>
</protein>
<feature type="region of interest" description="Disordered" evidence="6">
    <location>
        <begin position="714"/>
        <end position="784"/>
    </location>
</feature>